<gene>
    <name evidence="2" type="ORF">FHP91_19295</name>
</gene>
<protein>
    <submittedName>
        <fullName evidence="2">Uncharacterized protein</fullName>
    </submittedName>
</protein>
<evidence type="ECO:0000313" key="2">
    <source>
        <dbReference type="EMBL" id="TVO51610.1"/>
    </source>
</evidence>
<sequence length="67" mass="7042">MNSSLPTGVGAHPKSPLTTPPPTKLESDKATRGSDGRAAVTDRRVRMEFNENGALGLLHDAPVMSLS</sequence>
<feature type="compositionally biased region" description="Basic and acidic residues" evidence="1">
    <location>
        <begin position="25"/>
        <end position="39"/>
    </location>
</feature>
<evidence type="ECO:0000313" key="3">
    <source>
        <dbReference type="Proteomes" id="UP000319502"/>
    </source>
</evidence>
<dbReference type="RefSeq" id="WP_144311130.1">
    <property type="nucleotide sequence ID" value="NZ_VMNK01000019.1"/>
</dbReference>
<comment type="caution">
    <text evidence="2">The sequence shown here is derived from an EMBL/GenBank/DDBJ whole genome shotgun (WGS) entry which is preliminary data.</text>
</comment>
<evidence type="ECO:0000256" key="1">
    <source>
        <dbReference type="SAM" id="MobiDB-lite"/>
    </source>
</evidence>
<accession>A0A557QFC9</accession>
<keyword evidence="3" id="KW-1185">Reference proteome</keyword>
<dbReference type="Proteomes" id="UP000319502">
    <property type="component" value="Unassembled WGS sequence"/>
</dbReference>
<proteinExistence type="predicted"/>
<organism evidence="2 3">
    <name type="scientific">Denitromonas halophila</name>
    <dbReference type="NCBI Taxonomy" id="1629404"/>
    <lineage>
        <taxon>Bacteria</taxon>
        <taxon>Pseudomonadati</taxon>
        <taxon>Pseudomonadota</taxon>
        <taxon>Betaproteobacteria</taxon>
        <taxon>Rhodocyclales</taxon>
        <taxon>Zoogloeaceae</taxon>
        <taxon>Denitromonas</taxon>
    </lineage>
</organism>
<feature type="region of interest" description="Disordered" evidence="1">
    <location>
        <begin position="1"/>
        <end position="39"/>
    </location>
</feature>
<dbReference type="AlphaFoldDB" id="A0A557QFC9"/>
<name>A0A557QFC9_9RHOO</name>
<reference evidence="2 3" key="1">
    <citation type="submission" date="2019-07" db="EMBL/GenBank/DDBJ databases">
        <title>The pathways for chlorine oxyanion respiration interact through the shared metabolite chlorate.</title>
        <authorList>
            <person name="Barnum T.P."/>
            <person name="Cheng Y."/>
            <person name="Hill K.A."/>
            <person name="Lucas L.N."/>
            <person name="Carlson H.K."/>
            <person name="Coates J.D."/>
        </authorList>
    </citation>
    <scope>NUCLEOTIDE SEQUENCE [LARGE SCALE GENOMIC DNA]</scope>
    <source>
        <strain evidence="2 3">SFB-3</strain>
    </source>
</reference>
<dbReference type="EMBL" id="VMNK01000019">
    <property type="protein sequence ID" value="TVO51610.1"/>
    <property type="molecule type" value="Genomic_DNA"/>
</dbReference>